<organism evidence="2 3">
    <name type="scientific">Achromobacter insuavis</name>
    <dbReference type="NCBI Taxonomy" id="1287735"/>
    <lineage>
        <taxon>Bacteria</taxon>
        <taxon>Pseudomonadati</taxon>
        <taxon>Pseudomonadota</taxon>
        <taxon>Betaproteobacteria</taxon>
        <taxon>Burkholderiales</taxon>
        <taxon>Alcaligenaceae</taxon>
        <taxon>Achromobacter</taxon>
    </lineage>
</organism>
<dbReference type="Gene3D" id="3.90.1580.10">
    <property type="entry name" value="paralog of FGE (formylglycine-generating enzyme)"/>
    <property type="match status" value="1"/>
</dbReference>
<evidence type="ECO:0000256" key="1">
    <source>
        <dbReference type="SAM" id="MobiDB-lite"/>
    </source>
</evidence>
<evidence type="ECO:0000313" key="3">
    <source>
        <dbReference type="Proteomes" id="UP000507979"/>
    </source>
</evidence>
<feature type="region of interest" description="Disordered" evidence="1">
    <location>
        <begin position="124"/>
        <end position="166"/>
    </location>
</feature>
<dbReference type="InterPro" id="IPR042095">
    <property type="entry name" value="SUMF_sf"/>
</dbReference>
<proteinExistence type="predicted"/>
<dbReference type="EMBL" id="CADIJR010000038">
    <property type="protein sequence ID" value="CAB3669232.1"/>
    <property type="molecule type" value="Genomic_DNA"/>
</dbReference>
<dbReference type="GeneID" id="92899553"/>
<evidence type="ECO:0008006" key="4">
    <source>
        <dbReference type="Google" id="ProtNLM"/>
    </source>
</evidence>
<dbReference type="AlphaFoldDB" id="A0A6J5APY3"/>
<name>A0A6J5APY3_9BURK</name>
<dbReference type="SUPFAM" id="SSF56436">
    <property type="entry name" value="C-type lectin-like"/>
    <property type="match status" value="1"/>
</dbReference>
<evidence type="ECO:0000313" key="2">
    <source>
        <dbReference type="EMBL" id="CAB3669232.1"/>
    </source>
</evidence>
<dbReference type="InterPro" id="IPR016187">
    <property type="entry name" value="CTDL_fold"/>
</dbReference>
<sequence>MITYWKQDALRARVERASGGRRTVLYTRRGQASYMNLILRQDFPGGEHPAFVLAGRQQQVFFYGTYGGVIRAGELLSLPGQAPGSGMDFDQAHRAARACGPGWHLATNAERAALAQWCRERGHLPRGNTDQGRDAVAPGQHGVRVDGRAPGCAQGNPATLTGSGPDRWRHDGTAHGIADLCGNLWEWTAGLRLLDGEIQIIPDNDAVQADLSARAGAWRAIRLADGALVPPGAAGTAKFDCPRHAPEGNAGAPLLCAVIHCFAGQAGSNANTAGLMDAPFGAIRPAAGVQAPALLKTLALYPVGHAAERAQAYLRNYGERMMLAGGAWYSGLDAGLNALCLSHAHDHASATVGARPAFMP</sequence>
<accession>A0A6J5APY3</accession>
<gene>
    <name evidence="2" type="ORF">LMG26845_03685</name>
</gene>
<reference evidence="2 3" key="1">
    <citation type="submission" date="2020-04" db="EMBL/GenBank/DDBJ databases">
        <authorList>
            <person name="De Canck E."/>
        </authorList>
    </citation>
    <scope>NUCLEOTIDE SEQUENCE [LARGE SCALE GENOMIC DNA]</scope>
    <source>
        <strain evidence="2 3">LMG 26845</strain>
    </source>
</reference>
<dbReference type="Proteomes" id="UP000507979">
    <property type="component" value="Unassembled WGS sequence"/>
</dbReference>
<dbReference type="RefSeq" id="WP_054430368.1">
    <property type="nucleotide sequence ID" value="NZ_CADIJR010000038.1"/>
</dbReference>
<protein>
    <recommendedName>
        <fullName evidence="4">Sulfatase-modifying factor enzyme domain-containing protein</fullName>
    </recommendedName>
</protein>
<keyword evidence="3" id="KW-1185">Reference proteome</keyword>